<keyword evidence="2" id="KW-1133">Transmembrane helix</keyword>
<dbReference type="Proteomes" id="UP001609219">
    <property type="component" value="Unassembled WGS sequence"/>
</dbReference>
<keyword evidence="2" id="KW-0812">Transmembrane</keyword>
<feature type="transmembrane region" description="Helical" evidence="2">
    <location>
        <begin position="205"/>
        <end position="225"/>
    </location>
</feature>
<dbReference type="Proteomes" id="UP001609175">
    <property type="component" value="Unassembled WGS sequence"/>
</dbReference>
<feature type="transmembrane region" description="Helical" evidence="2">
    <location>
        <begin position="365"/>
        <end position="390"/>
    </location>
</feature>
<name>A0ABW7K9K9_9NOCA</name>
<dbReference type="EMBL" id="JBIMSN010000121">
    <property type="protein sequence ID" value="MFH5231771.1"/>
    <property type="molecule type" value="Genomic_DNA"/>
</dbReference>
<feature type="transmembrane region" description="Helical" evidence="2">
    <location>
        <begin position="122"/>
        <end position="144"/>
    </location>
</feature>
<keyword evidence="2" id="KW-0472">Membrane</keyword>
<sequence length="484" mass="48553">MSALLDSTTRKNDTRSGSRAPAQPALTPDLAKRLLLVAFRPTVVVLTLISAIILVTLVTANSDLTGTAGAIAATWLGVHQVGPTIGSTAIGVLPLLPTFGLLWMVVRGCSAAIEPLTSRREIGWIVGAAVGGPFVVTVVCLAVIKDASAVISLQSPNTLAAFAWVVLLHLGAAALGVATARWRYLVVSAQVPSWVIAGTTAGLHAIRRLLVSAAVVTVVSLLASWSTMLDLLHTSDGFVGGLGMSLLSLAYLPNVVVGVGAVVVGATANIGVASISLFGVVGGPVPGLPVLAAVPTGTAQPWWPALLVVPIYVAVQLGRECAAAKTDRTAAAQAALAGGLGVGVVFGLLAFAAGGELGTFGHVGAQAFAAGAAVAGWLALLGSASAFVVGRNGTAAAERKSRREDEVRVVAEPVAIDVEIVEDDAQLAVESGDAAANNDSDIVEAEAVDAEGDAADAEVGEVGDADVVDAEVVDLPEAAPGTAD</sequence>
<proteinExistence type="predicted"/>
<evidence type="ECO:0000256" key="2">
    <source>
        <dbReference type="SAM" id="Phobius"/>
    </source>
</evidence>
<organism evidence="4 8">
    <name type="scientific">Antrihabitans spumae</name>
    <dbReference type="NCBI Taxonomy" id="3373370"/>
    <lineage>
        <taxon>Bacteria</taxon>
        <taxon>Bacillati</taxon>
        <taxon>Actinomycetota</taxon>
        <taxon>Actinomycetes</taxon>
        <taxon>Mycobacteriales</taxon>
        <taxon>Nocardiaceae</taxon>
        <taxon>Antrihabitans</taxon>
    </lineage>
</organism>
<evidence type="ECO:0000313" key="3">
    <source>
        <dbReference type="EMBL" id="MFH5207819.1"/>
    </source>
</evidence>
<reference evidence="6 7" key="1">
    <citation type="submission" date="2024-10" db="EMBL/GenBank/DDBJ databases">
        <authorList>
            <person name="Riesco R."/>
        </authorList>
    </citation>
    <scope>NUCLEOTIDE SEQUENCE [LARGE SCALE GENOMIC DNA]</scope>
    <source>
        <strain evidence="5 7">NCIMB 15448</strain>
        <strain evidence="3 6">NCIMB 15449</strain>
        <strain evidence="4 8">NCIMB 15450</strain>
    </source>
</reference>
<evidence type="ECO:0000256" key="1">
    <source>
        <dbReference type="SAM" id="MobiDB-lite"/>
    </source>
</evidence>
<feature type="transmembrane region" description="Helical" evidence="2">
    <location>
        <begin position="301"/>
        <end position="318"/>
    </location>
</feature>
<evidence type="ECO:0000313" key="7">
    <source>
        <dbReference type="Proteomes" id="UP001609176"/>
    </source>
</evidence>
<keyword evidence="8" id="KW-1185">Reference proteome</keyword>
<accession>A0ABW7K9K9</accession>
<evidence type="ECO:0000313" key="4">
    <source>
        <dbReference type="EMBL" id="MFH5231771.1"/>
    </source>
</evidence>
<dbReference type="Proteomes" id="UP001609176">
    <property type="component" value="Unassembled WGS sequence"/>
</dbReference>
<dbReference type="RefSeq" id="WP_395113262.1">
    <property type="nucleotide sequence ID" value="NZ_JBIMSN010000121.1"/>
</dbReference>
<feature type="transmembrane region" description="Helical" evidence="2">
    <location>
        <begin position="330"/>
        <end position="353"/>
    </location>
</feature>
<dbReference type="EMBL" id="JBIMSO010000029">
    <property type="protein sequence ID" value="MFH5207819.1"/>
    <property type="molecule type" value="Genomic_DNA"/>
</dbReference>
<evidence type="ECO:0000313" key="8">
    <source>
        <dbReference type="Proteomes" id="UP001609219"/>
    </source>
</evidence>
<feature type="transmembrane region" description="Helical" evidence="2">
    <location>
        <begin position="159"/>
        <end position="184"/>
    </location>
</feature>
<dbReference type="EMBL" id="JBIMSP010000052">
    <property type="protein sequence ID" value="MFH5244814.1"/>
    <property type="molecule type" value="Genomic_DNA"/>
</dbReference>
<gene>
    <name evidence="5" type="ORF">ACHIPV_23490</name>
    <name evidence="3" type="ORF">ACHIPZ_06265</name>
    <name evidence="4" type="ORF">ACHIRB_24845</name>
</gene>
<evidence type="ECO:0000313" key="6">
    <source>
        <dbReference type="Proteomes" id="UP001609175"/>
    </source>
</evidence>
<feature type="transmembrane region" description="Helical" evidence="2">
    <location>
        <begin position="34"/>
        <end position="58"/>
    </location>
</feature>
<dbReference type="Pfam" id="PF19877">
    <property type="entry name" value="DUF6350"/>
    <property type="match status" value="1"/>
</dbReference>
<feature type="region of interest" description="Disordered" evidence="1">
    <location>
        <begin position="1"/>
        <end position="24"/>
    </location>
</feature>
<evidence type="ECO:0000313" key="5">
    <source>
        <dbReference type="EMBL" id="MFH5244814.1"/>
    </source>
</evidence>
<comment type="caution">
    <text evidence="4">The sequence shown here is derived from an EMBL/GenBank/DDBJ whole genome shotgun (WGS) entry which is preliminary data.</text>
</comment>
<feature type="transmembrane region" description="Helical" evidence="2">
    <location>
        <begin position="85"/>
        <end position="106"/>
    </location>
</feature>
<dbReference type="InterPro" id="IPR045931">
    <property type="entry name" value="DUF6350"/>
</dbReference>
<protein>
    <submittedName>
        <fullName evidence="4">DUF6350 family protein</fullName>
    </submittedName>
</protein>